<evidence type="ECO:0000313" key="1">
    <source>
        <dbReference type="EMBL" id="KAK6739791.1"/>
    </source>
</evidence>
<dbReference type="EMBL" id="JAVFWL010000003">
    <property type="protein sequence ID" value="KAK6739791.1"/>
    <property type="molecule type" value="Genomic_DNA"/>
</dbReference>
<accession>A0ABR1CN67</accession>
<keyword evidence="2" id="KW-1185">Reference proteome</keyword>
<proteinExistence type="predicted"/>
<evidence type="ECO:0000313" key="2">
    <source>
        <dbReference type="Proteomes" id="UP001303046"/>
    </source>
</evidence>
<dbReference type="Proteomes" id="UP001303046">
    <property type="component" value="Unassembled WGS sequence"/>
</dbReference>
<comment type="caution">
    <text evidence="1">The sequence shown here is derived from an EMBL/GenBank/DDBJ whole genome shotgun (WGS) entry which is preliminary data.</text>
</comment>
<protein>
    <submittedName>
        <fullName evidence="1">Uncharacterized protein</fullName>
    </submittedName>
</protein>
<sequence>MKSLLAPPIAAVRDGPTSVPTAASTAPFRARTQMHRNYTRDLCHFGPTIVPSGQPDSVSDTVRSASTDKNAEFVYNSVRHRKLHLHLDSEAMGTRRNEINFTVPKADHSRDAGSRRNLEALGFTVILVSSHTPRLHMGTFLLQTRTWGQETQSDCISSNQPPIAAENSLFHGFFFRSLPSIDFTELMETVFLSPESSILSGSSFLRSARKTAYFLSRMSVLVTGIEMV</sequence>
<name>A0ABR1CN67_NECAM</name>
<organism evidence="1 2">
    <name type="scientific">Necator americanus</name>
    <name type="common">Human hookworm</name>
    <dbReference type="NCBI Taxonomy" id="51031"/>
    <lineage>
        <taxon>Eukaryota</taxon>
        <taxon>Metazoa</taxon>
        <taxon>Ecdysozoa</taxon>
        <taxon>Nematoda</taxon>
        <taxon>Chromadorea</taxon>
        <taxon>Rhabditida</taxon>
        <taxon>Rhabditina</taxon>
        <taxon>Rhabditomorpha</taxon>
        <taxon>Strongyloidea</taxon>
        <taxon>Ancylostomatidae</taxon>
        <taxon>Bunostominae</taxon>
        <taxon>Necator</taxon>
    </lineage>
</organism>
<gene>
    <name evidence="1" type="primary">Necator_chrIII.g9110</name>
    <name evidence="1" type="ORF">RB195_008345</name>
</gene>
<reference evidence="1 2" key="1">
    <citation type="submission" date="2023-08" db="EMBL/GenBank/DDBJ databases">
        <title>A Necator americanus chromosomal reference genome.</title>
        <authorList>
            <person name="Ilik V."/>
            <person name="Petrzelkova K.J."/>
            <person name="Pardy F."/>
            <person name="Fuh T."/>
            <person name="Niatou-Singa F.S."/>
            <person name="Gouil Q."/>
            <person name="Baker L."/>
            <person name="Ritchie M.E."/>
            <person name="Jex A.R."/>
            <person name="Gazzola D."/>
            <person name="Li H."/>
            <person name="Toshio Fujiwara R."/>
            <person name="Zhan B."/>
            <person name="Aroian R.V."/>
            <person name="Pafco B."/>
            <person name="Schwarz E.M."/>
        </authorList>
    </citation>
    <scope>NUCLEOTIDE SEQUENCE [LARGE SCALE GENOMIC DNA]</scope>
    <source>
        <strain evidence="1 2">Aroian</strain>
        <tissue evidence="1">Whole animal</tissue>
    </source>
</reference>